<dbReference type="Pfam" id="PF00149">
    <property type="entry name" value="Metallophos"/>
    <property type="match status" value="1"/>
</dbReference>
<dbReference type="SUPFAM" id="SSF56300">
    <property type="entry name" value="Metallo-dependent phosphatases"/>
    <property type="match status" value="1"/>
</dbReference>
<dbReference type="GO" id="GO:0008768">
    <property type="term" value="F:UDP-sugar diphosphatase activity"/>
    <property type="evidence" value="ECO:0007669"/>
    <property type="project" value="TreeGrafter"/>
</dbReference>
<dbReference type="GO" id="GO:0009166">
    <property type="term" value="P:nucleotide catabolic process"/>
    <property type="evidence" value="ECO:0007669"/>
    <property type="project" value="InterPro"/>
</dbReference>
<evidence type="ECO:0000313" key="6">
    <source>
        <dbReference type="Proteomes" id="UP000426246"/>
    </source>
</evidence>
<dbReference type="Gene3D" id="3.90.780.10">
    <property type="entry name" value="5'-Nucleotidase, C-terminal domain"/>
    <property type="match status" value="1"/>
</dbReference>
<proteinExistence type="inferred from homology"/>
<reference evidence="6" key="1">
    <citation type="submission" date="2018-11" db="EMBL/GenBank/DDBJ databases">
        <title>Complete genome sequence of Paenibacillus sp. ML311-T8.</title>
        <authorList>
            <person name="Nam Y.-D."/>
            <person name="Kang J."/>
            <person name="Chung W.-H."/>
            <person name="Park Y.S."/>
        </authorList>
    </citation>
    <scope>NUCLEOTIDE SEQUENCE [LARGE SCALE GENOMIC DNA]</scope>
    <source>
        <strain evidence="6">ML311-T8</strain>
    </source>
</reference>
<keyword evidence="6" id="KW-1185">Reference proteome</keyword>
<name>A0A6B8RRC8_9BACL</name>
<evidence type="ECO:0000313" key="5">
    <source>
        <dbReference type="EMBL" id="QGQ97828.1"/>
    </source>
</evidence>
<evidence type="ECO:0000256" key="2">
    <source>
        <dbReference type="RuleBase" id="RU362119"/>
    </source>
</evidence>
<dbReference type="AlphaFoldDB" id="A0A6B8RRC8"/>
<dbReference type="RefSeq" id="WP_155702929.1">
    <property type="nucleotide sequence ID" value="NZ_CP034235.1"/>
</dbReference>
<dbReference type="InterPro" id="IPR004843">
    <property type="entry name" value="Calcineurin-like_PHP"/>
</dbReference>
<dbReference type="GO" id="GO:0000166">
    <property type="term" value="F:nucleotide binding"/>
    <property type="evidence" value="ECO:0007669"/>
    <property type="project" value="UniProtKB-KW"/>
</dbReference>
<evidence type="ECO:0000259" key="4">
    <source>
        <dbReference type="Pfam" id="PF02872"/>
    </source>
</evidence>
<feature type="domain" description="5'-Nucleotidase C-terminal" evidence="4">
    <location>
        <begin position="292"/>
        <end position="429"/>
    </location>
</feature>
<protein>
    <submittedName>
        <fullName evidence="5">Bifunctional metallophosphatase/5'-nucleotidase</fullName>
    </submittedName>
</protein>
<dbReference type="Proteomes" id="UP000426246">
    <property type="component" value="Chromosome"/>
</dbReference>
<dbReference type="GO" id="GO:0030288">
    <property type="term" value="C:outer membrane-bounded periplasmic space"/>
    <property type="evidence" value="ECO:0007669"/>
    <property type="project" value="TreeGrafter"/>
</dbReference>
<dbReference type="EMBL" id="CP034235">
    <property type="protein sequence ID" value="QGQ97828.1"/>
    <property type="molecule type" value="Genomic_DNA"/>
</dbReference>
<dbReference type="SUPFAM" id="SSF55816">
    <property type="entry name" value="5'-nucleotidase (syn. UDP-sugar hydrolase), C-terminal domain"/>
    <property type="match status" value="1"/>
</dbReference>
<dbReference type="KEGG" id="ppsc:EHS13_24530"/>
<keyword evidence="2" id="KW-0378">Hydrolase</keyword>
<dbReference type="Pfam" id="PF02872">
    <property type="entry name" value="5_nucleotid_C"/>
    <property type="match status" value="1"/>
</dbReference>
<keyword evidence="1" id="KW-0732">Signal</keyword>
<gene>
    <name evidence="5" type="ORF">EHS13_24530</name>
</gene>
<dbReference type="InterPro" id="IPR008334">
    <property type="entry name" value="5'-Nucleotdase_C"/>
</dbReference>
<organism evidence="5 6">
    <name type="scientific">Paenibacillus psychroresistens</name>
    <dbReference type="NCBI Taxonomy" id="1778678"/>
    <lineage>
        <taxon>Bacteria</taxon>
        <taxon>Bacillati</taxon>
        <taxon>Bacillota</taxon>
        <taxon>Bacilli</taxon>
        <taxon>Bacillales</taxon>
        <taxon>Paenibacillaceae</taxon>
        <taxon>Paenibacillus</taxon>
    </lineage>
</organism>
<dbReference type="PRINTS" id="PR01607">
    <property type="entry name" value="APYRASEFAMLY"/>
</dbReference>
<accession>A0A6B8RRC8</accession>
<dbReference type="PANTHER" id="PTHR11575">
    <property type="entry name" value="5'-NUCLEOTIDASE-RELATED"/>
    <property type="match status" value="1"/>
</dbReference>
<evidence type="ECO:0000256" key="1">
    <source>
        <dbReference type="ARBA" id="ARBA00022729"/>
    </source>
</evidence>
<dbReference type="InterPro" id="IPR036907">
    <property type="entry name" value="5'-Nucleotdase_C_sf"/>
</dbReference>
<dbReference type="CDD" id="cd00845">
    <property type="entry name" value="MPP_UshA_N_like"/>
    <property type="match status" value="1"/>
</dbReference>
<comment type="similarity">
    <text evidence="2">Belongs to the 5'-nucleotidase family.</text>
</comment>
<evidence type="ECO:0000259" key="3">
    <source>
        <dbReference type="Pfam" id="PF00149"/>
    </source>
</evidence>
<dbReference type="InterPro" id="IPR006179">
    <property type="entry name" value="5_nucleotidase/apyrase"/>
</dbReference>
<dbReference type="OrthoDB" id="9793179at2"/>
<keyword evidence="2" id="KW-0547">Nucleotide-binding</keyword>
<sequence>MAEALRKLVIAHTNDIHSHFEQMPQIATVIQEIKNRHGLEHLITVDCGDHMDRMRMETEGTNGQANIGIMNATGYDLVTLGNNEGLTLSMDDLAEAYGKHAEFLVLCSNLFEDTTKKHPSWLKPYHIMEKDGLQIGFIAVTAPYDEFYILLGWDVRDPFETTSYWVNHLREQVDVLIVLSHLGLTNDQRMAKEIAGIDLILGGHTHHLLEVPLLVEQTYLCATGKFGQYVGEVELTYDPENKRIHEVKGRCIPVKDYEPSSFITQKNQFYQEKSAIELNQVVVKLEQPVVINWYEESDFGNLLAAGIRKWVKADIGIVNAGQILQSLMPGEVTKEQLLHLCPSPINPCLMRLEGKHIIKALEESLQIAFQEKAILGYGFRGKLLGTLCTDGLEVEYDPEGADYKRITNIWVKGDLLQSEQTYLVGTIDMFTFGIGYMSLKEGKQIEFSLPEFLRNLLVFELGDPTSLLKSRDRHWHKL</sequence>
<dbReference type="PANTHER" id="PTHR11575:SF23">
    <property type="entry name" value="5-NUCLEOTIDASE FAMILY PROTEIN"/>
    <property type="match status" value="1"/>
</dbReference>
<dbReference type="Gene3D" id="3.60.21.10">
    <property type="match status" value="1"/>
</dbReference>
<feature type="domain" description="Calcineurin-like phosphoesterase" evidence="3">
    <location>
        <begin position="9"/>
        <end position="207"/>
    </location>
</feature>
<dbReference type="GO" id="GO:0008253">
    <property type="term" value="F:5'-nucleotidase activity"/>
    <property type="evidence" value="ECO:0007669"/>
    <property type="project" value="TreeGrafter"/>
</dbReference>
<dbReference type="InterPro" id="IPR029052">
    <property type="entry name" value="Metallo-depent_PP-like"/>
</dbReference>